<dbReference type="GeneID" id="61250350"/>
<organism evidence="1 2">
    <name type="scientific">Fructilactobacillus lindneri</name>
    <dbReference type="NCBI Taxonomy" id="53444"/>
    <lineage>
        <taxon>Bacteria</taxon>
        <taxon>Bacillati</taxon>
        <taxon>Bacillota</taxon>
        <taxon>Bacilli</taxon>
        <taxon>Lactobacillales</taxon>
        <taxon>Lactobacillaceae</taxon>
        <taxon>Fructilactobacillus</taxon>
    </lineage>
</organism>
<accession>A0AB33BRA7</accession>
<dbReference type="AlphaFoldDB" id="A0AB33BRA7"/>
<dbReference type="KEGG" id="lle:AYR59_05795"/>
<dbReference type="RefSeq" id="WP_054646227.1">
    <property type="nucleotide sequence ID" value="NZ_CP014872.1"/>
</dbReference>
<dbReference type="Proteomes" id="UP000093346">
    <property type="component" value="Chromosome"/>
</dbReference>
<evidence type="ECO:0000313" key="2">
    <source>
        <dbReference type="Proteomes" id="UP000093346"/>
    </source>
</evidence>
<evidence type="ECO:0008006" key="3">
    <source>
        <dbReference type="Google" id="ProtNLM"/>
    </source>
</evidence>
<gene>
    <name evidence="1" type="ORF">AYR59_05795</name>
</gene>
<reference evidence="1 2" key="1">
    <citation type="submission" date="2016-03" db="EMBL/GenBank/DDBJ databases">
        <title>Pediococcus and Lactobacillus from brewery environment - whole genome sequencing and assembly.</title>
        <authorList>
            <person name="Behr J."/>
            <person name="Geissler A.J."/>
            <person name="Vogel R.F."/>
        </authorList>
    </citation>
    <scope>NUCLEOTIDE SEQUENCE [LARGE SCALE GENOMIC DNA]</scope>
    <source>
        <strain evidence="1 2">TMW 1.481</strain>
    </source>
</reference>
<protein>
    <recommendedName>
        <fullName evidence="3">dUTPase</fullName>
    </recommendedName>
</protein>
<name>A0AB33BRA7_9LACO</name>
<evidence type="ECO:0000313" key="1">
    <source>
        <dbReference type="EMBL" id="ANZ59559.1"/>
    </source>
</evidence>
<dbReference type="EMBL" id="CP014907">
    <property type="protein sequence ID" value="ANZ59559.1"/>
    <property type="molecule type" value="Genomic_DNA"/>
</dbReference>
<sequence>MNLPEMSAKTINLYRQIDAKKKNIWQDNKHINSILVALDIHLSDLAKISGLDVIGLGNVSQSSHQRKLDYYLLVLQDFLLLANLLNWSDTLEASDEFFDKLSALKKDDQTQIMTLYLSLKNMLLKGYYEKNKTYLKHAWKLFLKWGIVDLGFNTSEINDEFLNKIQEELNQALN</sequence>
<proteinExistence type="predicted"/>